<sequence>MAALYPISNARAERLPDTPPSSRPILPATPSPVYTTVEHPDVHLFLNHLDFVQSSPGLLHHYSPPSKPTIFALAALAVFSSPHDKKWSCFWGLNSRVHTARSVQAVLESGQNLIIPFFWPGVAGALSQLAEREARVVAAVKKRKAAEAAVAKEVEPPQKVQRVTRASVRQQQSEDTGRPVRASVRKAQQQKQQQQQQDKEDDDVLPIVRPPHTRAPSTTSSQYSSETTVVSSSPWSRGASVATVVESDIADSVIGGDKKGKGRETDAAVAVAPIVSEDADPAAASIMTRSRTSTRKTLVIKCATTKTRRTPTARRAPTGKRKTAKVR</sequence>
<gene>
    <name evidence="2" type="ORF">FB45DRAFT_892741</name>
</gene>
<keyword evidence="3" id="KW-1185">Reference proteome</keyword>
<feature type="compositionally biased region" description="Low complexity" evidence="1">
    <location>
        <begin position="217"/>
        <end position="233"/>
    </location>
</feature>
<protein>
    <submittedName>
        <fullName evidence="2">Uncharacterized protein</fullName>
    </submittedName>
</protein>
<dbReference type="EMBL" id="JARKIF010000002">
    <property type="protein sequence ID" value="KAJ7647204.1"/>
    <property type="molecule type" value="Genomic_DNA"/>
</dbReference>
<accession>A0AAD7CEZ9</accession>
<comment type="caution">
    <text evidence="2">The sequence shown here is derived from an EMBL/GenBank/DDBJ whole genome shotgun (WGS) entry which is preliminary data.</text>
</comment>
<dbReference type="AlphaFoldDB" id="A0AAD7CEZ9"/>
<evidence type="ECO:0000256" key="1">
    <source>
        <dbReference type="SAM" id="MobiDB-lite"/>
    </source>
</evidence>
<evidence type="ECO:0000313" key="3">
    <source>
        <dbReference type="Proteomes" id="UP001221142"/>
    </source>
</evidence>
<feature type="region of interest" description="Disordered" evidence="1">
    <location>
        <begin position="148"/>
        <end position="233"/>
    </location>
</feature>
<dbReference type="Proteomes" id="UP001221142">
    <property type="component" value="Unassembled WGS sequence"/>
</dbReference>
<feature type="region of interest" description="Disordered" evidence="1">
    <location>
        <begin position="305"/>
        <end position="327"/>
    </location>
</feature>
<reference evidence="2" key="1">
    <citation type="submission" date="2023-03" db="EMBL/GenBank/DDBJ databases">
        <title>Massive genome expansion in bonnet fungi (Mycena s.s.) driven by repeated elements and novel gene families across ecological guilds.</title>
        <authorList>
            <consortium name="Lawrence Berkeley National Laboratory"/>
            <person name="Harder C.B."/>
            <person name="Miyauchi S."/>
            <person name="Viragh M."/>
            <person name="Kuo A."/>
            <person name="Thoen E."/>
            <person name="Andreopoulos B."/>
            <person name="Lu D."/>
            <person name="Skrede I."/>
            <person name="Drula E."/>
            <person name="Henrissat B."/>
            <person name="Morin E."/>
            <person name="Kohler A."/>
            <person name="Barry K."/>
            <person name="LaButti K."/>
            <person name="Morin E."/>
            <person name="Salamov A."/>
            <person name="Lipzen A."/>
            <person name="Mereny Z."/>
            <person name="Hegedus B."/>
            <person name="Baldrian P."/>
            <person name="Stursova M."/>
            <person name="Weitz H."/>
            <person name="Taylor A."/>
            <person name="Grigoriev I.V."/>
            <person name="Nagy L.G."/>
            <person name="Martin F."/>
            <person name="Kauserud H."/>
        </authorList>
    </citation>
    <scope>NUCLEOTIDE SEQUENCE</scope>
    <source>
        <strain evidence="2">9284</strain>
    </source>
</reference>
<organism evidence="2 3">
    <name type="scientific">Roridomyces roridus</name>
    <dbReference type="NCBI Taxonomy" id="1738132"/>
    <lineage>
        <taxon>Eukaryota</taxon>
        <taxon>Fungi</taxon>
        <taxon>Dikarya</taxon>
        <taxon>Basidiomycota</taxon>
        <taxon>Agaricomycotina</taxon>
        <taxon>Agaricomycetes</taxon>
        <taxon>Agaricomycetidae</taxon>
        <taxon>Agaricales</taxon>
        <taxon>Marasmiineae</taxon>
        <taxon>Mycenaceae</taxon>
        <taxon>Roridomyces</taxon>
    </lineage>
</organism>
<feature type="compositionally biased region" description="Basic residues" evidence="1">
    <location>
        <begin position="306"/>
        <end position="327"/>
    </location>
</feature>
<proteinExistence type="predicted"/>
<name>A0AAD7CEZ9_9AGAR</name>
<evidence type="ECO:0000313" key="2">
    <source>
        <dbReference type="EMBL" id="KAJ7647204.1"/>
    </source>
</evidence>